<evidence type="ECO:0000256" key="5">
    <source>
        <dbReference type="ARBA" id="ARBA00038039"/>
    </source>
</evidence>
<dbReference type="AlphaFoldDB" id="A0A0P1B9Y9"/>
<dbReference type="GO" id="GO:0034486">
    <property type="term" value="P:vacuolar transmembrane transport"/>
    <property type="evidence" value="ECO:0007669"/>
    <property type="project" value="UniProtKB-ARBA"/>
</dbReference>
<evidence type="ECO:0000256" key="1">
    <source>
        <dbReference type="ARBA" id="ARBA00004141"/>
    </source>
</evidence>
<evidence type="ECO:0000256" key="6">
    <source>
        <dbReference type="ARBA" id="ARBA00050768"/>
    </source>
</evidence>
<evidence type="ECO:0000313" key="8">
    <source>
        <dbReference type="EMBL" id="CEH11851.1"/>
    </source>
</evidence>
<dbReference type="Pfam" id="PF04193">
    <property type="entry name" value="PQ-loop"/>
    <property type="match status" value="2"/>
</dbReference>
<reference evidence="8 9" key="1">
    <citation type="submission" date="2014-09" db="EMBL/GenBank/DDBJ databases">
        <authorList>
            <person name="Magalhaes I.L.F."/>
            <person name="Oliveira U."/>
            <person name="Santos F.R."/>
            <person name="Vidigal T.H.D.A."/>
            <person name="Brescovit A.D."/>
            <person name="Santos A.J."/>
        </authorList>
    </citation>
    <scope>NUCLEOTIDE SEQUENCE [LARGE SCALE GENOMIC DNA]</scope>
</reference>
<feature type="compositionally biased region" description="Polar residues" evidence="7">
    <location>
        <begin position="181"/>
        <end position="192"/>
    </location>
</feature>
<evidence type="ECO:0000256" key="3">
    <source>
        <dbReference type="ARBA" id="ARBA00022989"/>
    </source>
</evidence>
<keyword evidence="2" id="KW-0812">Transmembrane</keyword>
<keyword evidence="3" id="KW-1133">Transmembrane helix</keyword>
<sequence>MSWRGESAPSVSHAGIFVEGLHAVLCYAHRWWNAWDRQAVSDAAGKASFFVWLFAQSPQIYENYARSSVDGLSPTFLLQWMGGDITNLIGCLLTNQLAFQVAIAVYFCLVDTIIGIQFICSWRLPRSSSIQSVETEAGQVSAAGHTVEEYANLRLAHAQQYVAAARRAARHSSQLAEGRASSGSRQQPSTLGLQREGSTRWAPHLLSPTREQSVGPERQAELHDYGAMADSLQSEASTASGGSLQRIWGSSDAAHKTRPAASFARFREQARARSIPTNAKLLSRISTVDESVTALEDGESSAVSDSESPDAEPRRGRGMIRTAERIWTNFVRQSVEGLSMLLFVAAALGNTLYSISILVSPLATGTDMDQLCPPERRGAIDAAVRSCSAGQHALLYQHPSLAAGNWNRRKSLLD</sequence>
<feature type="region of interest" description="Disordered" evidence="7">
    <location>
        <begin position="173"/>
        <end position="218"/>
    </location>
</feature>
<accession>A0A0P1B9Y9</accession>
<proteinExistence type="inferred from homology"/>
<evidence type="ECO:0000256" key="4">
    <source>
        <dbReference type="ARBA" id="ARBA00023136"/>
    </source>
</evidence>
<dbReference type="OrthoDB" id="8048523at2759"/>
<evidence type="ECO:0000256" key="2">
    <source>
        <dbReference type="ARBA" id="ARBA00022692"/>
    </source>
</evidence>
<organism evidence="8 9">
    <name type="scientific">Ceraceosorus bombacis</name>
    <dbReference type="NCBI Taxonomy" id="401625"/>
    <lineage>
        <taxon>Eukaryota</taxon>
        <taxon>Fungi</taxon>
        <taxon>Dikarya</taxon>
        <taxon>Basidiomycota</taxon>
        <taxon>Ustilaginomycotina</taxon>
        <taxon>Exobasidiomycetes</taxon>
        <taxon>Ceraceosorales</taxon>
        <taxon>Ceraceosoraceae</taxon>
        <taxon>Ceraceosorus</taxon>
    </lineage>
</organism>
<dbReference type="InterPro" id="IPR051415">
    <property type="entry name" value="LAAT-1"/>
</dbReference>
<dbReference type="FunFam" id="1.20.1280.290:FF:000009">
    <property type="entry name" value="PQ loop repeat family protein"/>
    <property type="match status" value="1"/>
</dbReference>
<protein>
    <submittedName>
        <fullName evidence="8">Predicted membrane protein</fullName>
    </submittedName>
</protein>
<comment type="similarity">
    <text evidence="5">Belongs to the laat-1 family.</text>
</comment>
<evidence type="ECO:0000256" key="7">
    <source>
        <dbReference type="SAM" id="MobiDB-lite"/>
    </source>
</evidence>
<keyword evidence="9" id="KW-1185">Reference proteome</keyword>
<name>A0A0P1B9Y9_9BASI</name>
<comment type="catalytic activity">
    <reaction evidence="6">
        <text>L-histidine(out) + L-arginine(in) = L-histidine(in) + L-arginine(out)</text>
        <dbReference type="Rhea" id="RHEA:71063"/>
        <dbReference type="ChEBI" id="CHEBI:32682"/>
        <dbReference type="ChEBI" id="CHEBI:57595"/>
    </reaction>
</comment>
<dbReference type="PANTHER" id="PTHR16201:SF34">
    <property type="entry name" value="LYSOSOMAL AMINO ACID TRANSPORTER 1"/>
    <property type="match status" value="1"/>
</dbReference>
<dbReference type="SMART" id="SM00679">
    <property type="entry name" value="CTNS"/>
    <property type="match status" value="2"/>
</dbReference>
<dbReference type="PANTHER" id="PTHR16201">
    <property type="entry name" value="SEVEN TRANSMEMBRANE PROTEIN 1-RELATED"/>
    <property type="match status" value="1"/>
</dbReference>
<keyword evidence="4" id="KW-0472">Membrane</keyword>
<feature type="region of interest" description="Disordered" evidence="7">
    <location>
        <begin position="293"/>
        <end position="316"/>
    </location>
</feature>
<evidence type="ECO:0000313" key="9">
    <source>
        <dbReference type="Proteomes" id="UP000054845"/>
    </source>
</evidence>
<dbReference type="Gene3D" id="1.20.1280.290">
    <property type="match status" value="1"/>
</dbReference>
<dbReference type="InterPro" id="IPR006603">
    <property type="entry name" value="PQ-loop_rpt"/>
</dbReference>
<dbReference type="EMBL" id="CCYA01000065">
    <property type="protein sequence ID" value="CEH11851.1"/>
    <property type="molecule type" value="Genomic_DNA"/>
</dbReference>
<comment type="subcellular location">
    <subcellularLocation>
        <location evidence="1">Membrane</location>
        <topology evidence="1">Multi-pass membrane protein</topology>
    </subcellularLocation>
</comment>
<dbReference type="GO" id="GO:0098852">
    <property type="term" value="C:lytic vacuole membrane"/>
    <property type="evidence" value="ECO:0007669"/>
    <property type="project" value="UniProtKB-ARBA"/>
</dbReference>
<dbReference type="GO" id="GO:0015174">
    <property type="term" value="F:basic amino acid transmembrane transporter activity"/>
    <property type="evidence" value="ECO:0007669"/>
    <property type="project" value="UniProtKB-ARBA"/>
</dbReference>
<dbReference type="Proteomes" id="UP000054845">
    <property type="component" value="Unassembled WGS sequence"/>
</dbReference>